<organism evidence="8 9">
    <name type="scientific">Capsicum baccatum</name>
    <name type="common">Peruvian pepper</name>
    <dbReference type="NCBI Taxonomy" id="33114"/>
    <lineage>
        <taxon>Eukaryota</taxon>
        <taxon>Viridiplantae</taxon>
        <taxon>Streptophyta</taxon>
        <taxon>Embryophyta</taxon>
        <taxon>Tracheophyta</taxon>
        <taxon>Spermatophyta</taxon>
        <taxon>Magnoliopsida</taxon>
        <taxon>eudicotyledons</taxon>
        <taxon>Gunneridae</taxon>
        <taxon>Pentapetalae</taxon>
        <taxon>asterids</taxon>
        <taxon>lamiids</taxon>
        <taxon>Solanales</taxon>
        <taxon>Solanaceae</taxon>
        <taxon>Solanoideae</taxon>
        <taxon>Capsiceae</taxon>
        <taxon>Capsicum</taxon>
    </lineage>
</organism>
<feature type="domain" description="TF-B3" evidence="7">
    <location>
        <begin position="7"/>
        <end position="96"/>
    </location>
</feature>
<dbReference type="GO" id="GO:0005634">
    <property type="term" value="C:nucleus"/>
    <property type="evidence" value="ECO:0007669"/>
    <property type="project" value="UniProtKB-SubCell"/>
</dbReference>
<proteinExistence type="predicted"/>
<dbReference type="PROSITE" id="PS50863">
    <property type="entry name" value="B3"/>
    <property type="match status" value="2"/>
</dbReference>
<evidence type="ECO:0000259" key="7">
    <source>
        <dbReference type="PROSITE" id="PS50863"/>
    </source>
</evidence>
<evidence type="ECO:0000256" key="4">
    <source>
        <dbReference type="ARBA" id="ARBA00023163"/>
    </source>
</evidence>
<dbReference type="Pfam" id="PF02362">
    <property type="entry name" value="B3"/>
    <property type="match status" value="2"/>
</dbReference>
<keyword evidence="5" id="KW-0539">Nucleus</keyword>
<gene>
    <name evidence="8" type="ORF">CQW23_30559</name>
</gene>
<dbReference type="AlphaFoldDB" id="A0A2G2VA24"/>
<evidence type="ECO:0000256" key="5">
    <source>
        <dbReference type="ARBA" id="ARBA00023242"/>
    </source>
</evidence>
<dbReference type="InterPro" id="IPR003340">
    <property type="entry name" value="B3_DNA-bd"/>
</dbReference>
<name>A0A2G2VA24_CAPBA</name>
<dbReference type="PANTHER" id="PTHR31674:SF78">
    <property type="entry name" value="TF-B3 DOMAIN-CONTAINING PROTEIN"/>
    <property type="match status" value="1"/>
</dbReference>
<evidence type="ECO:0000256" key="3">
    <source>
        <dbReference type="ARBA" id="ARBA00023125"/>
    </source>
</evidence>
<comment type="caution">
    <text evidence="8">The sequence shown here is derived from an EMBL/GenBank/DDBJ whole genome shotgun (WGS) entry which is preliminary data.</text>
</comment>
<dbReference type="OrthoDB" id="1210957at2759"/>
<feature type="domain" description="TF-B3" evidence="7">
    <location>
        <begin position="137"/>
        <end position="231"/>
    </location>
</feature>
<evidence type="ECO:0000313" key="9">
    <source>
        <dbReference type="Proteomes" id="UP000224567"/>
    </source>
</evidence>
<feature type="transmembrane region" description="Helical" evidence="6">
    <location>
        <begin position="247"/>
        <end position="269"/>
    </location>
</feature>
<sequence length="272" mass="32037">MKIPPKKPHFFKPLQKGFKHGLKIPTGFLKYLKGQDQIEHAVLRKGVKNWLVKVNGGRFEAGWAAFVEEHDLQLGDLLIFRHEGDMEFKVSIFDSSHCNREYAEYLQEEEGSDNVEEISKNFKLKDAGTHNPCGQSHFECTVKPYCISNGYLRLPKEFAMENNLINKKRCLIIRDERQRSWNLRLATHNSRVHIFGGWSKFRIANDLKEGDYMMFEVIADGEKPIWKFHGKLFQFKQPFFFNDPFNFFIYIMTLYCIFVKIIVFGSPYYQIN</sequence>
<evidence type="ECO:0000313" key="8">
    <source>
        <dbReference type="EMBL" id="PHT29841.1"/>
    </source>
</evidence>
<keyword evidence="2" id="KW-0805">Transcription regulation</keyword>
<dbReference type="EMBL" id="MLFT02000079">
    <property type="protein sequence ID" value="PHT29841.1"/>
    <property type="molecule type" value="Genomic_DNA"/>
</dbReference>
<keyword evidence="4" id="KW-0804">Transcription</keyword>
<evidence type="ECO:0000256" key="2">
    <source>
        <dbReference type="ARBA" id="ARBA00023015"/>
    </source>
</evidence>
<dbReference type="PANTHER" id="PTHR31674">
    <property type="entry name" value="B3 DOMAIN-CONTAINING PROTEIN REM-LIKE 3-RELATED"/>
    <property type="match status" value="1"/>
</dbReference>
<protein>
    <recommendedName>
        <fullName evidence="7">TF-B3 domain-containing protein</fullName>
    </recommendedName>
</protein>
<keyword evidence="6" id="KW-0472">Membrane</keyword>
<comment type="subcellular location">
    <subcellularLocation>
        <location evidence="1">Nucleus</location>
    </subcellularLocation>
</comment>
<dbReference type="SMART" id="SM01019">
    <property type="entry name" value="B3"/>
    <property type="match status" value="2"/>
</dbReference>
<reference evidence="9" key="2">
    <citation type="journal article" date="2017" name="J. Anim. Genet.">
        <title>Multiple reference genome sequences of hot pepper reveal the massive evolution of plant disease resistance genes by retroduplication.</title>
        <authorList>
            <person name="Kim S."/>
            <person name="Park J."/>
            <person name="Yeom S.-I."/>
            <person name="Kim Y.-M."/>
            <person name="Seo E."/>
            <person name="Kim K.-T."/>
            <person name="Kim M.-S."/>
            <person name="Lee J.M."/>
            <person name="Cheong K."/>
            <person name="Shin H.-S."/>
            <person name="Kim S.-B."/>
            <person name="Han K."/>
            <person name="Lee J."/>
            <person name="Park M."/>
            <person name="Lee H.-A."/>
            <person name="Lee H.-Y."/>
            <person name="Lee Y."/>
            <person name="Oh S."/>
            <person name="Lee J.H."/>
            <person name="Choi E."/>
            <person name="Choi E."/>
            <person name="Lee S.E."/>
            <person name="Jeon J."/>
            <person name="Kim H."/>
            <person name="Choi G."/>
            <person name="Song H."/>
            <person name="Lee J."/>
            <person name="Lee S.-C."/>
            <person name="Kwon J.-K."/>
            <person name="Lee H.-Y."/>
            <person name="Koo N."/>
            <person name="Hong Y."/>
            <person name="Kim R.W."/>
            <person name="Kang W.-H."/>
            <person name="Huh J.H."/>
            <person name="Kang B.-C."/>
            <person name="Yang T.-J."/>
            <person name="Lee Y.-H."/>
            <person name="Bennetzen J.L."/>
            <person name="Choi D."/>
        </authorList>
    </citation>
    <scope>NUCLEOTIDE SEQUENCE [LARGE SCALE GENOMIC DNA]</scope>
    <source>
        <strain evidence="9">cv. PBC81</strain>
    </source>
</reference>
<dbReference type="InterPro" id="IPR039218">
    <property type="entry name" value="REM_fam"/>
</dbReference>
<reference evidence="8 9" key="1">
    <citation type="journal article" date="2017" name="Genome Biol.">
        <title>New reference genome sequences of hot pepper reveal the massive evolution of plant disease-resistance genes by retroduplication.</title>
        <authorList>
            <person name="Kim S."/>
            <person name="Park J."/>
            <person name="Yeom S.I."/>
            <person name="Kim Y.M."/>
            <person name="Seo E."/>
            <person name="Kim K.T."/>
            <person name="Kim M.S."/>
            <person name="Lee J.M."/>
            <person name="Cheong K."/>
            <person name="Shin H.S."/>
            <person name="Kim S.B."/>
            <person name="Han K."/>
            <person name="Lee J."/>
            <person name="Park M."/>
            <person name="Lee H.A."/>
            <person name="Lee H.Y."/>
            <person name="Lee Y."/>
            <person name="Oh S."/>
            <person name="Lee J.H."/>
            <person name="Choi E."/>
            <person name="Choi E."/>
            <person name="Lee S.E."/>
            <person name="Jeon J."/>
            <person name="Kim H."/>
            <person name="Choi G."/>
            <person name="Song H."/>
            <person name="Lee J."/>
            <person name="Lee S.C."/>
            <person name="Kwon J.K."/>
            <person name="Lee H.Y."/>
            <person name="Koo N."/>
            <person name="Hong Y."/>
            <person name="Kim R.W."/>
            <person name="Kang W.H."/>
            <person name="Huh J.H."/>
            <person name="Kang B.C."/>
            <person name="Yang T.J."/>
            <person name="Lee Y.H."/>
            <person name="Bennetzen J.L."/>
            <person name="Choi D."/>
        </authorList>
    </citation>
    <scope>NUCLEOTIDE SEQUENCE [LARGE SCALE GENOMIC DNA]</scope>
    <source>
        <strain evidence="9">cv. PBC81</strain>
    </source>
</reference>
<dbReference type="InterPro" id="IPR015300">
    <property type="entry name" value="DNA-bd_pseudobarrel_sf"/>
</dbReference>
<dbReference type="SUPFAM" id="SSF101936">
    <property type="entry name" value="DNA-binding pseudobarrel domain"/>
    <property type="match status" value="2"/>
</dbReference>
<dbReference type="STRING" id="33114.A0A2G2VA24"/>
<keyword evidence="3" id="KW-0238">DNA-binding</keyword>
<evidence type="ECO:0000256" key="1">
    <source>
        <dbReference type="ARBA" id="ARBA00004123"/>
    </source>
</evidence>
<dbReference type="Proteomes" id="UP000224567">
    <property type="component" value="Unassembled WGS sequence"/>
</dbReference>
<evidence type="ECO:0000256" key="6">
    <source>
        <dbReference type="SAM" id="Phobius"/>
    </source>
</evidence>
<dbReference type="Gene3D" id="2.40.330.10">
    <property type="entry name" value="DNA-binding pseudobarrel domain"/>
    <property type="match status" value="2"/>
</dbReference>
<keyword evidence="9" id="KW-1185">Reference proteome</keyword>
<dbReference type="CDD" id="cd10017">
    <property type="entry name" value="B3_DNA"/>
    <property type="match status" value="2"/>
</dbReference>
<keyword evidence="6" id="KW-0812">Transmembrane</keyword>
<accession>A0A2G2VA24</accession>
<keyword evidence="6" id="KW-1133">Transmembrane helix</keyword>
<dbReference type="GO" id="GO:0003677">
    <property type="term" value="F:DNA binding"/>
    <property type="evidence" value="ECO:0007669"/>
    <property type="project" value="UniProtKB-KW"/>
</dbReference>